<organism evidence="6 7">
    <name type="scientific">Ramazzottius varieornatus</name>
    <name type="common">Water bear</name>
    <name type="synonym">Tardigrade</name>
    <dbReference type="NCBI Taxonomy" id="947166"/>
    <lineage>
        <taxon>Eukaryota</taxon>
        <taxon>Metazoa</taxon>
        <taxon>Ecdysozoa</taxon>
        <taxon>Tardigrada</taxon>
        <taxon>Eutardigrada</taxon>
        <taxon>Parachela</taxon>
        <taxon>Hypsibioidea</taxon>
        <taxon>Ramazzottiidae</taxon>
        <taxon>Ramazzottius</taxon>
    </lineage>
</organism>
<feature type="domain" description="Trs120/TRAPPC9 N-terminal" evidence="4">
    <location>
        <begin position="63"/>
        <end position="331"/>
    </location>
</feature>
<dbReference type="AlphaFoldDB" id="A0A1D1VT22"/>
<gene>
    <name evidence="6" type="primary">RvY_13774-1</name>
    <name evidence="6" type="synonym">RvY_13774.1</name>
    <name evidence="6" type="ORF">RvY_13774</name>
</gene>
<evidence type="ECO:0000256" key="2">
    <source>
        <dbReference type="SAM" id="MobiDB-lite"/>
    </source>
</evidence>
<evidence type="ECO:0000256" key="3">
    <source>
        <dbReference type="SAM" id="Phobius"/>
    </source>
</evidence>
<name>A0A1D1VT22_RAMVA</name>
<dbReference type="InterPro" id="IPR058563">
    <property type="entry name" value="Trs120_TRAPPC9_N"/>
</dbReference>
<dbReference type="Proteomes" id="UP000186922">
    <property type="component" value="Unassembled WGS sequence"/>
</dbReference>
<dbReference type="PANTHER" id="PTHR21512">
    <property type="entry name" value="TRAFFICKING PROTEIN PARTICLE COMPLEX SUBUNIT 9"/>
    <property type="match status" value="1"/>
</dbReference>
<evidence type="ECO:0000313" key="6">
    <source>
        <dbReference type="EMBL" id="GAV03333.1"/>
    </source>
</evidence>
<keyword evidence="3" id="KW-0472">Membrane</keyword>
<dbReference type="Pfam" id="PF26254">
    <property type="entry name" value="Ig_TRAPPC9-Trs120_1st"/>
    <property type="match status" value="1"/>
</dbReference>
<keyword evidence="3" id="KW-1133">Transmembrane helix</keyword>
<dbReference type="Pfam" id="PF08626">
    <property type="entry name" value="TRAPPC9-Trs120"/>
    <property type="match status" value="1"/>
</dbReference>
<evidence type="ECO:0000259" key="5">
    <source>
        <dbReference type="Pfam" id="PF26254"/>
    </source>
</evidence>
<evidence type="ECO:0000259" key="4">
    <source>
        <dbReference type="Pfam" id="PF08626"/>
    </source>
</evidence>
<keyword evidence="7" id="KW-1185">Reference proteome</keyword>
<feature type="domain" description="Trs120/TRAPPC9 first Ig-like" evidence="5">
    <location>
        <begin position="631"/>
        <end position="744"/>
    </location>
</feature>
<dbReference type="InterPro" id="IPR058565">
    <property type="entry name" value="Ig_TRAPPC9_Trs120_1st"/>
</dbReference>
<protein>
    <submittedName>
        <fullName evidence="6">Uncharacterized protein</fullName>
    </submittedName>
</protein>
<feature type="region of interest" description="Disordered" evidence="2">
    <location>
        <begin position="239"/>
        <end position="259"/>
    </location>
</feature>
<proteinExistence type="inferred from homology"/>
<comment type="caution">
    <text evidence="6">The sequence shown here is derived from an EMBL/GenBank/DDBJ whole genome shotgun (WGS) entry which is preliminary data.</text>
</comment>
<dbReference type="InterPro" id="IPR013935">
    <property type="entry name" value="Trs120_TRAPPC9"/>
</dbReference>
<sequence>MSLPDFQCTIEDNRGILIAIHPLQCGRNVAPSSLWTSIIDAVSYYQQLCFENTPREVHFRYQTRQSVKLERTDLQVFRRVFGLICIAVADPTVDQDTQKRDLLDSYAKYLTQYEQSVLESRCLVFRSEDGSKPVPAANGKHTVDGASHSTHKAGKPAEHIQFSNGFTDKGRLSELLLNVRPVQKSASENNLNKPPVSPASPTFAKTYIEIVLNEFLLKTVSEVMEEYLLALFSHLEQKRPPTAPEKHEKDWKGSNPSLDKMDHSRKEGFKFELGSSAQKKRKLGWMRKTYAEWLLLAGLSYPACQHFAQAVDTLQSVKDFLQLGTALEGWAAASWCVLPAADPQLALKLTAMDDSKRRIILTKAKAASLNGYLVNGFNMNLLEQSKDRKSCLLSDAIYDKLRQAAAHYSSMELGQFEMEVSLKSARLFIFLGDKILGHKGLRQAIFVKMNNLPANSSEGIDRFLTVASVYEGIGFHRQAALFRLLAADRYVGPNISPSDFLRAYELTMMSLPSYDLALSNRTTNGRGWPELQAQVMLKLATTCRAQPEVYKRILLIILERFVEVLSSGEKEDLIRTLNELMSQSGPPKGEVLTSTPGLKLAVITLTKIPFVHEFFVLPLPVHLQPLQRPKLARGISGPFLYTPIKSASSLAAAALTADEANFMWVAKEPCAISLHLTNFLPRELKVDNLTIVTENTPFEAAKASMVLPALTNHYLPVLINGIPLEAGTLSILGYSYQVFGMENRCLLSELSHLSGRSIPKAVRVAPSLPQLKVETSLPLCDKIVEFEEPVVTTANILLYNGQRGKCTVRLSNIGKELVESLSVLVSCADEQLAERCISFDSTKLASALPIKPGAIAEVELDIWAAMSFLVKPEDPAGGPQSFQFIVRIDYSGGPGLLKDFYRLLSVAFFVEVLPSVMIRECSILADDDSEHFFLVVDFENRTDEEIEVFYPPEKKMLIIGKDRARVPALTGKIPVKPDATLQEQVRDRMAQDVQLTWKFVDKDARGHCWIGDLMWKDHEIDVVSLPPVLAKFRKDKMYLGLGCSVQVGEYFNLDVELTNRFSSPLRGGLKVDLEFREESHERNSITATSLSVHSPTVGLIGGTFDHVLDFEADQKRLLTYQIVMFVPGVFHLDVVLIYAKRRHKIGNACVITATTAKSHT</sequence>
<comment type="similarity">
    <text evidence="1">Belongs to the NIBP family.</text>
</comment>
<dbReference type="OrthoDB" id="27962at2759"/>
<evidence type="ECO:0000256" key="1">
    <source>
        <dbReference type="ARBA" id="ARBA00008459"/>
    </source>
</evidence>
<feature type="transmembrane region" description="Helical" evidence="3">
    <location>
        <begin position="1118"/>
        <end position="1139"/>
    </location>
</feature>
<dbReference type="GO" id="GO:0005802">
    <property type="term" value="C:trans-Golgi network"/>
    <property type="evidence" value="ECO:0007669"/>
    <property type="project" value="TreeGrafter"/>
</dbReference>
<dbReference type="PANTHER" id="PTHR21512:SF5">
    <property type="entry name" value="TRAFFICKING PROTEIN PARTICLE COMPLEX SUBUNIT 9"/>
    <property type="match status" value="1"/>
</dbReference>
<keyword evidence="3" id="KW-0812">Transmembrane</keyword>
<evidence type="ECO:0000313" key="7">
    <source>
        <dbReference type="Proteomes" id="UP000186922"/>
    </source>
</evidence>
<reference evidence="6 7" key="1">
    <citation type="journal article" date="2016" name="Nat. Commun.">
        <title>Extremotolerant tardigrade genome and improved radiotolerance of human cultured cells by tardigrade-unique protein.</title>
        <authorList>
            <person name="Hashimoto T."/>
            <person name="Horikawa D.D."/>
            <person name="Saito Y."/>
            <person name="Kuwahara H."/>
            <person name="Kozuka-Hata H."/>
            <person name="Shin-I T."/>
            <person name="Minakuchi Y."/>
            <person name="Ohishi K."/>
            <person name="Motoyama A."/>
            <person name="Aizu T."/>
            <person name="Enomoto A."/>
            <person name="Kondo K."/>
            <person name="Tanaka S."/>
            <person name="Hara Y."/>
            <person name="Koshikawa S."/>
            <person name="Sagara H."/>
            <person name="Miura T."/>
            <person name="Yokobori S."/>
            <person name="Miyagawa K."/>
            <person name="Suzuki Y."/>
            <person name="Kubo T."/>
            <person name="Oyama M."/>
            <person name="Kohara Y."/>
            <person name="Fujiyama A."/>
            <person name="Arakawa K."/>
            <person name="Katayama T."/>
            <person name="Toyoda A."/>
            <person name="Kunieda T."/>
        </authorList>
    </citation>
    <scope>NUCLEOTIDE SEQUENCE [LARGE SCALE GENOMIC DNA]</scope>
    <source>
        <strain evidence="6 7">YOKOZUNA-1</strain>
    </source>
</reference>
<accession>A0A1D1VT22</accession>
<dbReference type="STRING" id="947166.A0A1D1VT22"/>
<feature type="region of interest" description="Disordered" evidence="2">
    <location>
        <begin position="134"/>
        <end position="155"/>
    </location>
</feature>
<dbReference type="EMBL" id="BDGG01000009">
    <property type="protein sequence ID" value="GAV03333.1"/>
    <property type="molecule type" value="Genomic_DNA"/>
</dbReference>
<feature type="compositionally biased region" description="Basic and acidic residues" evidence="2">
    <location>
        <begin position="239"/>
        <end position="252"/>
    </location>
</feature>